<evidence type="ECO:0000313" key="11">
    <source>
        <dbReference type="Proteomes" id="UP000004725"/>
    </source>
</evidence>
<dbReference type="GO" id="GO:0004222">
    <property type="term" value="F:metalloendopeptidase activity"/>
    <property type="evidence" value="ECO:0007669"/>
    <property type="project" value="InterPro"/>
</dbReference>
<feature type="domain" description="Oligopeptidase F N-terminal" evidence="9">
    <location>
        <begin position="119"/>
        <end position="182"/>
    </location>
</feature>
<evidence type="ECO:0000256" key="7">
    <source>
        <dbReference type="SAM" id="Coils"/>
    </source>
</evidence>
<evidence type="ECO:0000259" key="8">
    <source>
        <dbReference type="Pfam" id="PF01432"/>
    </source>
</evidence>
<keyword evidence="4 6" id="KW-0862">Zinc</keyword>
<keyword evidence="1 6" id="KW-0645">Protease</keyword>
<comment type="cofactor">
    <cofactor evidence="6">
        <name>Zn(2+)</name>
        <dbReference type="ChEBI" id="CHEBI:29105"/>
    </cofactor>
    <text evidence="6">Binds 1 zinc ion.</text>
</comment>
<evidence type="ECO:0000256" key="5">
    <source>
        <dbReference type="ARBA" id="ARBA00023049"/>
    </source>
</evidence>
<dbReference type="AlphaFoldDB" id="A0AA87LTP4"/>
<dbReference type="Pfam" id="PF01432">
    <property type="entry name" value="Peptidase_M3"/>
    <property type="match status" value="1"/>
</dbReference>
<dbReference type="InterPro" id="IPR011977">
    <property type="entry name" value="Pept_M3B_clade3"/>
</dbReference>
<evidence type="ECO:0000259" key="9">
    <source>
        <dbReference type="Pfam" id="PF08439"/>
    </source>
</evidence>
<dbReference type="CDD" id="cd09607">
    <property type="entry name" value="M3B_PepF"/>
    <property type="match status" value="1"/>
</dbReference>
<dbReference type="PANTHER" id="PTHR34217:SF1">
    <property type="entry name" value="CARBOXYPEPTIDASE 1"/>
    <property type="match status" value="1"/>
</dbReference>
<dbReference type="Proteomes" id="UP000004725">
    <property type="component" value="Unassembled WGS sequence"/>
</dbReference>
<feature type="domain" description="Peptidase M3A/M3B catalytic" evidence="8">
    <location>
        <begin position="203"/>
        <end position="582"/>
    </location>
</feature>
<dbReference type="EMBL" id="AJYB01000005">
    <property type="protein sequence ID" value="EIM08336.1"/>
    <property type="molecule type" value="Genomic_DNA"/>
</dbReference>
<protein>
    <submittedName>
        <fullName evidence="10">M3B subfamily peptidase</fullName>
    </submittedName>
</protein>
<comment type="similarity">
    <text evidence="6">Belongs to the peptidase M3 family.</text>
</comment>
<dbReference type="InterPro" id="IPR042088">
    <property type="entry name" value="OligoPept_F_C"/>
</dbReference>
<keyword evidence="2 6" id="KW-0479">Metal-binding</keyword>
<keyword evidence="5 6" id="KW-0482">Metalloprotease</keyword>
<feature type="coiled-coil region" evidence="7">
    <location>
        <begin position="22"/>
        <end position="49"/>
    </location>
</feature>
<dbReference type="GO" id="GO:0046872">
    <property type="term" value="F:metal ion binding"/>
    <property type="evidence" value="ECO:0007669"/>
    <property type="project" value="UniProtKB-UniRule"/>
</dbReference>
<sequence length="602" mass="69076">MKEEVYLKEWNLTTVFKGGSDSPQLVELMEKMQNEIQQLSEEINYLSLSKNHFIEKMIERFLRGLGHIQLTLSQVTSFITCLLAENPKEKKAVALQGKNASVKAAYSSVLHRFQQFLSSMEQTSWNELLETESLKKYRFILSEWRENANSPLSTETENVISDLMVDGYHAWSDLYRSIVNNLRVTIELNGTKKEYSVGQATNLRSSPDKEVREKAFLALEKNWTNQEETMSRIINHITGFRLQTDKSRGTLTGLQKPLRDNRITEETLQAMWKIVTRHKQPFVDYLDLKAKLAGNDQMPSYDFWAPFRENSTSIGYQEAVEFILQQFHQFGPELESFARSAFEKGWIEAANRPDKAAVAFCAGFSLTDESRVFLTYDGSMTSILTLAHELGHAFHNEAMKSADPLNRQYGMTTAETASTFTEMIVLDAAIKQTESADEKLSLLDEKIKRSVMNFMNLHSRFLFEERLYETRKEGMVAADQLNEMMQDALTEGYAGSISDLPIHSWISTPHFYITSSPFYNFPYTFGYLFSVSLYAKALEEGKEFEQRYLALLRDTGKMTVEELAMKHLGEDITQEGFWEKGMALCVKDAEDFIRVSSLKLVT</sequence>
<dbReference type="Gene3D" id="1.20.140.70">
    <property type="entry name" value="Oligopeptidase f, N-terminal domain"/>
    <property type="match status" value="1"/>
</dbReference>
<dbReference type="GO" id="GO:0004181">
    <property type="term" value="F:metallocarboxypeptidase activity"/>
    <property type="evidence" value="ECO:0007669"/>
    <property type="project" value="InterPro"/>
</dbReference>
<evidence type="ECO:0000256" key="4">
    <source>
        <dbReference type="ARBA" id="ARBA00022833"/>
    </source>
</evidence>
<dbReference type="Pfam" id="PF08439">
    <property type="entry name" value="Peptidase_M3_N"/>
    <property type="match status" value="1"/>
</dbReference>
<dbReference type="InterPro" id="IPR034006">
    <property type="entry name" value="M3B_PepF_2"/>
</dbReference>
<proteinExistence type="inferred from homology"/>
<dbReference type="RefSeq" id="WP_006828295.1">
    <property type="nucleotide sequence ID" value="NZ_AJYB01000005.1"/>
</dbReference>
<evidence type="ECO:0000256" key="3">
    <source>
        <dbReference type="ARBA" id="ARBA00022801"/>
    </source>
</evidence>
<keyword evidence="7" id="KW-0175">Coiled coil</keyword>
<dbReference type="NCBIfam" id="TIGR02290">
    <property type="entry name" value="M3_fam_3"/>
    <property type="match status" value="1"/>
</dbReference>
<evidence type="ECO:0000256" key="6">
    <source>
        <dbReference type="RuleBase" id="RU003435"/>
    </source>
</evidence>
<dbReference type="InterPro" id="IPR013647">
    <property type="entry name" value="OligopepF_N_dom"/>
</dbReference>
<dbReference type="InterPro" id="IPR001567">
    <property type="entry name" value="Pept_M3A_M3B_dom"/>
</dbReference>
<evidence type="ECO:0000256" key="2">
    <source>
        <dbReference type="ARBA" id="ARBA00022723"/>
    </source>
</evidence>
<dbReference type="PANTHER" id="PTHR34217">
    <property type="entry name" value="METAL-DEPENDENT CARBOXYPEPTIDASE"/>
    <property type="match status" value="1"/>
</dbReference>
<accession>A0AA87LTP4</accession>
<dbReference type="Gene3D" id="1.10.1370.20">
    <property type="entry name" value="Oligoendopeptidase f, C-terminal domain"/>
    <property type="match status" value="1"/>
</dbReference>
<evidence type="ECO:0000256" key="1">
    <source>
        <dbReference type="ARBA" id="ARBA00022670"/>
    </source>
</evidence>
<gene>
    <name evidence="10" type="ORF">A1A1_01353</name>
</gene>
<name>A0AA87LTP4_9BACL</name>
<keyword evidence="3 6" id="KW-0378">Hydrolase</keyword>
<dbReference type="InterPro" id="IPR001333">
    <property type="entry name" value="Peptidase_M32_Taq"/>
</dbReference>
<organism evidence="10 11">
    <name type="scientific">Planococcus antarcticus DSM 14505</name>
    <dbReference type="NCBI Taxonomy" id="1185653"/>
    <lineage>
        <taxon>Bacteria</taxon>
        <taxon>Bacillati</taxon>
        <taxon>Bacillota</taxon>
        <taxon>Bacilli</taxon>
        <taxon>Bacillales</taxon>
        <taxon>Caryophanaceae</taxon>
        <taxon>Planococcus</taxon>
    </lineage>
</organism>
<dbReference type="GO" id="GO:0006508">
    <property type="term" value="P:proteolysis"/>
    <property type="evidence" value="ECO:0007669"/>
    <property type="project" value="UniProtKB-KW"/>
</dbReference>
<evidence type="ECO:0000313" key="10">
    <source>
        <dbReference type="EMBL" id="EIM08336.1"/>
    </source>
</evidence>
<reference evidence="10 11" key="1">
    <citation type="journal article" date="2012" name="J. Bacteriol.">
        <title>Genome Sequence of the Antarctic Psychrophile Bacterium Planococcus antarcticus DSM 14505.</title>
        <authorList>
            <person name="Margolles A."/>
            <person name="Gueimonde M."/>
            <person name="Sanchez B."/>
        </authorList>
    </citation>
    <scope>NUCLEOTIDE SEQUENCE [LARGE SCALE GENOMIC DNA]</scope>
    <source>
        <strain evidence="10 11">DSM 14505</strain>
    </source>
</reference>
<comment type="caution">
    <text evidence="10">The sequence shown here is derived from an EMBL/GenBank/DDBJ whole genome shotgun (WGS) entry which is preliminary data.</text>
</comment>
<dbReference type="SUPFAM" id="SSF55486">
    <property type="entry name" value="Metalloproteases ('zincins'), catalytic domain"/>
    <property type="match status" value="1"/>
</dbReference>